<gene>
    <name evidence="2" type="ORF">S01H4_20670</name>
</gene>
<dbReference type="InterPro" id="IPR022384">
    <property type="entry name" value="FormiminoTrfase_cat_dom_sf"/>
</dbReference>
<comment type="caution">
    <text evidence="2">The sequence shown here is derived from an EMBL/GenBank/DDBJ whole genome shotgun (WGS) entry which is preliminary data.</text>
</comment>
<dbReference type="SUPFAM" id="SSF101262">
    <property type="entry name" value="Methenyltetrahydrofolate cyclohydrolase-like"/>
    <property type="match status" value="1"/>
</dbReference>
<dbReference type="Gene3D" id="3.30.70.670">
    <property type="entry name" value="Formiminotransferase, C-terminal subdomain"/>
    <property type="match status" value="1"/>
</dbReference>
<dbReference type="Pfam" id="PF04961">
    <property type="entry name" value="FTCD_C"/>
    <property type="match status" value="1"/>
</dbReference>
<feature type="non-terminal residue" evidence="2">
    <location>
        <position position="1"/>
    </location>
</feature>
<dbReference type="PANTHER" id="PTHR12234:SF8">
    <property type="entry name" value="FORMIMINOTRANSFERASE-CYCLODEAMINASE"/>
    <property type="match status" value="1"/>
</dbReference>
<feature type="domain" description="Formiminotransferase C-terminal subdomain" evidence="1">
    <location>
        <begin position="38"/>
        <end position="150"/>
    </location>
</feature>
<dbReference type="InterPro" id="IPR036178">
    <property type="entry name" value="Formintransfe-cycloase-like_sf"/>
</dbReference>
<sequence>GQYEALKEEIGTNPLRDPDFGPARVGPAGATVIGARHPLIAYNVYLTSDDVSIAKKIAKAVRHSSGGLRYVKALGMLVEGQAQVSMNLTNFHRTPLARVVEIIRRESVRYGVNVHHSELVGLIPQEALVNTAQWYLQLDQFERDQILEYRLADALKKNSEVASEPQSDFRSLDMGFLDALADGKPTPGGGSAAAYSGAAGAALVAMVARLTTGKKKYASVEAQMTSILDRAEQLREELTEAVVRDADAFNSIMAAFRMPKDTPDQKGARAEAIQKATKIAASVPLEVAGMAMEVLELAANVVAEGNLNAISDGATGAAMAKAAMTGAGYNVRINTANLKDEGVVKLLLTEMEELEQRALSIEAQIRVDLIKREG</sequence>
<dbReference type="EMBL" id="BART01009311">
    <property type="protein sequence ID" value="GAG66362.1"/>
    <property type="molecule type" value="Genomic_DNA"/>
</dbReference>
<evidence type="ECO:0000313" key="2">
    <source>
        <dbReference type="EMBL" id="GAG66362.1"/>
    </source>
</evidence>
<dbReference type="Pfam" id="PF02971">
    <property type="entry name" value="FTCD"/>
    <property type="match status" value="1"/>
</dbReference>
<dbReference type="InterPro" id="IPR051623">
    <property type="entry name" value="FTCD"/>
</dbReference>
<accession>X1A8B2</accession>
<dbReference type="InterPro" id="IPR037070">
    <property type="entry name" value="Formiminotransferase_C_sf"/>
</dbReference>
<evidence type="ECO:0000259" key="1">
    <source>
        <dbReference type="SMART" id="SM01221"/>
    </source>
</evidence>
<reference evidence="2" key="1">
    <citation type="journal article" date="2014" name="Front. Microbiol.">
        <title>High frequency of phylogenetically diverse reductive dehalogenase-homologous genes in deep subseafloor sedimentary metagenomes.</title>
        <authorList>
            <person name="Kawai M."/>
            <person name="Futagami T."/>
            <person name="Toyoda A."/>
            <person name="Takaki Y."/>
            <person name="Nishi S."/>
            <person name="Hori S."/>
            <person name="Arai W."/>
            <person name="Tsubouchi T."/>
            <person name="Morono Y."/>
            <person name="Uchiyama I."/>
            <person name="Ito T."/>
            <person name="Fujiyama A."/>
            <person name="Inagaki F."/>
            <person name="Takami H."/>
        </authorList>
    </citation>
    <scope>NUCLEOTIDE SEQUENCE</scope>
    <source>
        <strain evidence="2">Expedition CK06-06</strain>
    </source>
</reference>
<dbReference type="PANTHER" id="PTHR12234">
    <property type="entry name" value="FORMIMINOTRANSFERASE-CYCLODEAMINASE"/>
    <property type="match status" value="1"/>
</dbReference>
<dbReference type="GO" id="GO:0005542">
    <property type="term" value="F:folic acid binding"/>
    <property type="evidence" value="ECO:0007669"/>
    <property type="project" value="InterPro"/>
</dbReference>
<dbReference type="SMART" id="SM01221">
    <property type="entry name" value="FTCD"/>
    <property type="match status" value="1"/>
</dbReference>
<name>X1A8B2_9ZZZZ</name>
<feature type="non-terminal residue" evidence="2">
    <location>
        <position position="374"/>
    </location>
</feature>
<proteinExistence type="predicted"/>
<protein>
    <recommendedName>
        <fullName evidence="1">Formiminotransferase C-terminal subdomain domain-containing protein</fullName>
    </recommendedName>
</protein>
<dbReference type="InterPro" id="IPR007044">
    <property type="entry name" value="Cyclodeamin/CycHdrlase"/>
</dbReference>
<dbReference type="GO" id="GO:0016740">
    <property type="term" value="F:transferase activity"/>
    <property type="evidence" value="ECO:0007669"/>
    <property type="project" value="InterPro"/>
</dbReference>
<dbReference type="InterPro" id="IPR013802">
    <property type="entry name" value="Formiminotransferase_C"/>
</dbReference>
<dbReference type="AlphaFoldDB" id="X1A8B2"/>
<dbReference type="Gene3D" id="1.20.120.680">
    <property type="entry name" value="Formiminotetrahydrofolate cyclodeaminase monomer, up-and-down helical bundle"/>
    <property type="match status" value="1"/>
</dbReference>
<dbReference type="SUPFAM" id="SSF55116">
    <property type="entry name" value="Formiminotransferase domain of formiminotransferase-cyclodeaminase"/>
    <property type="match status" value="1"/>
</dbReference>
<organism evidence="2">
    <name type="scientific">marine sediment metagenome</name>
    <dbReference type="NCBI Taxonomy" id="412755"/>
    <lineage>
        <taxon>unclassified sequences</taxon>
        <taxon>metagenomes</taxon>
        <taxon>ecological metagenomes</taxon>
    </lineage>
</organism>